<evidence type="ECO:0000313" key="3">
    <source>
        <dbReference type="Proteomes" id="UP001501310"/>
    </source>
</evidence>
<proteinExistence type="predicted"/>
<name>A0ABP7RML6_9SPHN</name>
<comment type="caution">
    <text evidence="2">The sequence shown here is derived from an EMBL/GenBank/DDBJ whole genome shotgun (WGS) entry which is preliminary data.</text>
</comment>
<organism evidence="2 3">
    <name type="scientific">Sphingomonas humi</name>
    <dbReference type="NCBI Taxonomy" id="335630"/>
    <lineage>
        <taxon>Bacteria</taxon>
        <taxon>Pseudomonadati</taxon>
        <taxon>Pseudomonadota</taxon>
        <taxon>Alphaproteobacteria</taxon>
        <taxon>Sphingomonadales</taxon>
        <taxon>Sphingomonadaceae</taxon>
        <taxon>Sphingomonas</taxon>
    </lineage>
</organism>
<reference evidence="3" key="1">
    <citation type="journal article" date="2019" name="Int. J. Syst. Evol. Microbiol.">
        <title>The Global Catalogue of Microorganisms (GCM) 10K type strain sequencing project: providing services to taxonomists for standard genome sequencing and annotation.</title>
        <authorList>
            <consortium name="The Broad Institute Genomics Platform"/>
            <consortium name="The Broad Institute Genome Sequencing Center for Infectious Disease"/>
            <person name="Wu L."/>
            <person name="Ma J."/>
        </authorList>
    </citation>
    <scope>NUCLEOTIDE SEQUENCE [LARGE SCALE GENOMIC DNA]</scope>
    <source>
        <strain evidence="3">JCM 16603</strain>
    </source>
</reference>
<feature type="signal peptide" evidence="1">
    <location>
        <begin position="1"/>
        <end position="24"/>
    </location>
</feature>
<feature type="chain" id="PRO_5046926196" evidence="1">
    <location>
        <begin position="25"/>
        <end position="116"/>
    </location>
</feature>
<dbReference type="RefSeq" id="WP_344708780.1">
    <property type="nucleotide sequence ID" value="NZ_BAAAZD010000001.1"/>
</dbReference>
<sequence length="116" mass="12269">MRRLFPFAALAVAACATAPQQAPAPQPSRPAPIEVRSNLSGLSEADLLQRFGPAPFRVREGTGLKLQWQNATCVLDAYLYPPERGTGAASVLHVDTRRPGSGEAVAVEGCIASLSR</sequence>
<keyword evidence="3" id="KW-1185">Reference proteome</keyword>
<dbReference type="EMBL" id="BAAAZD010000001">
    <property type="protein sequence ID" value="GAA3999643.1"/>
    <property type="molecule type" value="Genomic_DNA"/>
</dbReference>
<evidence type="ECO:0000313" key="2">
    <source>
        <dbReference type="EMBL" id="GAA3999643.1"/>
    </source>
</evidence>
<keyword evidence="1" id="KW-0732">Signal</keyword>
<dbReference type="PROSITE" id="PS51257">
    <property type="entry name" value="PROKAR_LIPOPROTEIN"/>
    <property type="match status" value="1"/>
</dbReference>
<evidence type="ECO:0000256" key="1">
    <source>
        <dbReference type="SAM" id="SignalP"/>
    </source>
</evidence>
<dbReference type="Proteomes" id="UP001501310">
    <property type="component" value="Unassembled WGS sequence"/>
</dbReference>
<protein>
    <submittedName>
        <fullName evidence="2">Uncharacterized protein</fullName>
    </submittedName>
</protein>
<gene>
    <name evidence="2" type="ORF">GCM10022211_07090</name>
</gene>
<accession>A0ABP7RML6</accession>